<reference evidence="3" key="1">
    <citation type="submission" date="2016-11" db="UniProtKB">
        <authorList>
            <consortium name="WormBaseParasite"/>
        </authorList>
    </citation>
    <scope>IDENTIFICATION</scope>
</reference>
<sequence length="145" mass="16513">MRSDTFFILLSASLSLATQAERIDPLCETYQLWEDQYSCGAKGYFIDLAKKNCYLLTEPDLLATFTPVGVETVNCIKSCLVDLTRDYLHDKTAPFGQADCEELTRLEMDQLHPQCYDKCGFCEMDPKEVGADLYARLSSLFCKKY</sequence>
<feature type="chain" id="PRO_5009311817" evidence="1">
    <location>
        <begin position="21"/>
        <end position="145"/>
    </location>
</feature>
<proteinExistence type="predicted"/>
<feature type="signal peptide" evidence="1">
    <location>
        <begin position="1"/>
        <end position="20"/>
    </location>
</feature>
<evidence type="ECO:0000313" key="3">
    <source>
        <dbReference type="WBParaSite" id="L893_g12818.t1"/>
    </source>
</evidence>
<accession>A0A1I7Y529</accession>
<protein>
    <submittedName>
        <fullName evidence="3">ShKT domain-containing protein</fullName>
    </submittedName>
</protein>
<keyword evidence="2" id="KW-1185">Reference proteome</keyword>
<organism evidence="2 3">
    <name type="scientific">Steinernema glaseri</name>
    <dbReference type="NCBI Taxonomy" id="37863"/>
    <lineage>
        <taxon>Eukaryota</taxon>
        <taxon>Metazoa</taxon>
        <taxon>Ecdysozoa</taxon>
        <taxon>Nematoda</taxon>
        <taxon>Chromadorea</taxon>
        <taxon>Rhabditida</taxon>
        <taxon>Tylenchina</taxon>
        <taxon>Panagrolaimomorpha</taxon>
        <taxon>Strongyloidoidea</taxon>
        <taxon>Steinernematidae</taxon>
        <taxon>Steinernema</taxon>
    </lineage>
</organism>
<keyword evidence="1" id="KW-0732">Signal</keyword>
<dbReference type="Proteomes" id="UP000095287">
    <property type="component" value="Unplaced"/>
</dbReference>
<evidence type="ECO:0000313" key="2">
    <source>
        <dbReference type="Proteomes" id="UP000095287"/>
    </source>
</evidence>
<dbReference type="AlphaFoldDB" id="A0A1I7Y529"/>
<evidence type="ECO:0000256" key="1">
    <source>
        <dbReference type="SAM" id="SignalP"/>
    </source>
</evidence>
<dbReference type="WBParaSite" id="L893_g12818.t1">
    <property type="protein sequence ID" value="L893_g12818.t1"/>
    <property type="gene ID" value="L893_g12818"/>
</dbReference>
<name>A0A1I7Y529_9BILA</name>